<dbReference type="SUPFAM" id="SSF46785">
    <property type="entry name" value="Winged helix' DNA-binding domain"/>
    <property type="match status" value="1"/>
</dbReference>
<dbReference type="Pfam" id="PF00392">
    <property type="entry name" value="GntR"/>
    <property type="match status" value="1"/>
</dbReference>
<dbReference type="InterPro" id="IPR011711">
    <property type="entry name" value="GntR_C"/>
</dbReference>
<evidence type="ECO:0000256" key="3">
    <source>
        <dbReference type="ARBA" id="ARBA00023163"/>
    </source>
</evidence>
<comment type="caution">
    <text evidence="5">The sequence shown here is derived from an EMBL/GenBank/DDBJ whole genome shotgun (WGS) entry which is preliminary data.</text>
</comment>
<dbReference type="PANTHER" id="PTHR43537">
    <property type="entry name" value="TRANSCRIPTIONAL REGULATOR, GNTR FAMILY"/>
    <property type="match status" value="1"/>
</dbReference>
<keyword evidence="2" id="KW-0238">DNA-binding</keyword>
<dbReference type="Pfam" id="PF07729">
    <property type="entry name" value="FCD"/>
    <property type="match status" value="1"/>
</dbReference>
<dbReference type="Proteomes" id="UP000240212">
    <property type="component" value="Unassembled WGS sequence"/>
</dbReference>
<dbReference type="PROSITE" id="PS50949">
    <property type="entry name" value="HTH_GNTR"/>
    <property type="match status" value="1"/>
</dbReference>
<evidence type="ECO:0000256" key="2">
    <source>
        <dbReference type="ARBA" id="ARBA00023125"/>
    </source>
</evidence>
<reference evidence="5 6" key="1">
    <citation type="submission" date="2018-03" db="EMBL/GenBank/DDBJ databases">
        <title>Draft genome sequence of the first documented clinical Siccibacter turicensis isolate in Austria.</title>
        <authorList>
            <person name="Lepuschitz S."/>
            <person name="Pekard-Amenitsch S."/>
            <person name="Haunold R."/>
            <person name="Schill S."/>
            <person name="Mach R."/>
            <person name="Allerberger F."/>
            <person name="Ruppitsch W."/>
            <person name="Forsythe S.J."/>
        </authorList>
    </citation>
    <scope>NUCLEOTIDE SEQUENCE [LARGE SCALE GENOMIC DNA]</scope>
    <source>
        <strain evidence="5 6">6100069499-17</strain>
    </source>
</reference>
<evidence type="ECO:0000259" key="4">
    <source>
        <dbReference type="PROSITE" id="PS50949"/>
    </source>
</evidence>
<dbReference type="AlphaFoldDB" id="A0A2P8VLK0"/>
<keyword evidence="3" id="KW-0804">Transcription</keyword>
<name>A0A2P8VLK0_9ENTR</name>
<dbReference type="InterPro" id="IPR000524">
    <property type="entry name" value="Tscrpt_reg_HTH_GntR"/>
</dbReference>
<proteinExistence type="predicted"/>
<dbReference type="PANTHER" id="PTHR43537:SF39">
    <property type="entry name" value="HTH-TYPE TRANSCRIPTIONAL REGULATOR MCBR"/>
    <property type="match status" value="1"/>
</dbReference>
<dbReference type="Gene3D" id="1.20.120.530">
    <property type="entry name" value="GntR ligand-binding domain-like"/>
    <property type="match status" value="1"/>
</dbReference>
<organism evidence="5 6">
    <name type="scientific">Siccibacter turicensis</name>
    <dbReference type="NCBI Taxonomy" id="357233"/>
    <lineage>
        <taxon>Bacteria</taxon>
        <taxon>Pseudomonadati</taxon>
        <taxon>Pseudomonadota</taxon>
        <taxon>Gammaproteobacteria</taxon>
        <taxon>Enterobacterales</taxon>
        <taxon>Enterobacteriaceae</taxon>
        <taxon>Siccibacter</taxon>
    </lineage>
</organism>
<dbReference type="SMART" id="SM00895">
    <property type="entry name" value="FCD"/>
    <property type="match status" value="1"/>
</dbReference>
<dbReference type="NCBIfam" id="NF008504">
    <property type="entry name" value="PRK11414.1"/>
    <property type="match status" value="1"/>
</dbReference>
<feature type="domain" description="HTH gntR-type" evidence="4">
    <location>
        <begin position="10"/>
        <end position="77"/>
    </location>
</feature>
<protein>
    <submittedName>
        <fullName evidence="5">GntR family transcriptional regulator</fullName>
    </submittedName>
</protein>
<keyword evidence="6" id="KW-1185">Reference proteome</keyword>
<dbReference type="InterPro" id="IPR008920">
    <property type="entry name" value="TF_FadR/GntR_C"/>
</dbReference>
<dbReference type="Gene3D" id="1.10.10.10">
    <property type="entry name" value="Winged helix-like DNA-binding domain superfamily/Winged helix DNA-binding domain"/>
    <property type="match status" value="1"/>
</dbReference>
<dbReference type="SUPFAM" id="SSF48008">
    <property type="entry name" value="GntR ligand-binding domain-like"/>
    <property type="match status" value="1"/>
</dbReference>
<keyword evidence="1" id="KW-0805">Transcription regulation</keyword>
<evidence type="ECO:0000313" key="5">
    <source>
        <dbReference type="EMBL" id="PSN08416.1"/>
    </source>
</evidence>
<dbReference type="InterPro" id="IPR036390">
    <property type="entry name" value="WH_DNA-bd_sf"/>
</dbReference>
<dbReference type="EMBL" id="PYEP01000003">
    <property type="protein sequence ID" value="PSN08416.1"/>
    <property type="molecule type" value="Genomic_DNA"/>
</dbReference>
<gene>
    <name evidence="5" type="ORF">C7G83_09625</name>
</gene>
<dbReference type="GO" id="GO:0003700">
    <property type="term" value="F:DNA-binding transcription factor activity"/>
    <property type="evidence" value="ECO:0007669"/>
    <property type="project" value="InterPro"/>
</dbReference>
<accession>A0A2P8VLK0</accession>
<dbReference type="RefSeq" id="WP_106877053.1">
    <property type="nucleotide sequence ID" value="NZ_JAXCWX010000010.1"/>
</dbReference>
<dbReference type="OrthoDB" id="7003764at2"/>
<evidence type="ECO:0000256" key="1">
    <source>
        <dbReference type="ARBA" id="ARBA00023015"/>
    </source>
</evidence>
<evidence type="ECO:0000313" key="6">
    <source>
        <dbReference type="Proteomes" id="UP000240212"/>
    </source>
</evidence>
<dbReference type="InterPro" id="IPR036388">
    <property type="entry name" value="WH-like_DNA-bd_sf"/>
</dbReference>
<dbReference type="SMART" id="SM00345">
    <property type="entry name" value="HTH_GNTR"/>
    <property type="match status" value="1"/>
</dbReference>
<sequence length="222" mass="24815">MLDMEKAQRMSLTMQVEVRLKNALIMGSLKPGARLVTKEIADQLGTSITPVREALLRLVSSGALDATPAQAFLVPELTLERFQEITAIRKTLESQAVEVAAQRCTPEQLADLHNRFEQFRSAKISGSVEEALQANRAFRFELYACAGMPTLLSLIEQLWIRIGPSFNYLYPQSNEMIHGHHNYEDLLAALERKDIPACIKSIHKSIDDGAVILIRQHFSAGE</sequence>
<dbReference type="GO" id="GO:0003677">
    <property type="term" value="F:DNA binding"/>
    <property type="evidence" value="ECO:0007669"/>
    <property type="project" value="UniProtKB-KW"/>
</dbReference>